<comment type="caution">
    <text evidence="1">The sequence shown here is derived from an EMBL/GenBank/DDBJ whole genome shotgun (WGS) entry which is preliminary data.</text>
</comment>
<dbReference type="AlphaFoldDB" id="A0A8J7S252"/>
<keyword evidence="2" id="KW-1185">Reference proteome</keyword>
<sequence length="149" mass="17028">MNLCLNSPTPSKTALIVFSDRTGIGWMRLLPRGFRHCFLILPQGDDDWLMIDSLPGRVALQRFDTAALTRLLGRLTRRGDRVLPIRSARRAPPCIRRMRPFTCVELCIRLLAMESVYVLTPRGLFGILSKSHDESVDKKLFSTTILKFR</sequence>
<reference evidence="1" key="1">
    <citation type="submission" date="2021-04" db="EMBL/GenBank/DDBJ databases">
        <authorList>
            <person name="Zhang D.-C."/>
        </authorList>
    </citation>
    <scope>NUCLEOTIDE SEQUENCE</scope>
    <source>
        <strain evidence="1">CGMCC 1.15697</strain>
    </source>
</reference>
<proteinExistence type="predicted"/>
<accession>A0A8J7S252</accession>
<evidence type="ECO:0000313" key="2">
    <source>
        <dbReference type="Proteomes" id="UP000672602"/>
    </source>
</evidence>
<organism evidence="1 2">
    <name type="scientific">Marivibrio halodurans</name>
    <dbReference type="NCBI Taxonomy" id="2039722"/>
    <lineage>
        <taxon>Bacteria</taxon>
        <taxon>Pseudomonadati</taxon>
        <taxon>Pseudomonadota</taxon>
        <taxon>Alphaproteobacteria</taxon>
        <taxon>Rhodospirillales</taxon>
        <taxon>Rhodospirillaceae</taxon>
        <taxon>Marivibrio</taxon>
    </lineage>
</organism>
<protein>
    <submittedName>
        <fullName evidence="1">Uncharacterized protein</fullName>
    </submittedName>
</protein>
<dbReference type="Proteomes" id="UP000672602">
    <property type="component" value="Unassembled WGS sequence"/>
</dbReference>
<gene>
    <name evidence="1" type="ORF">KAJ83_15675</name>
</gene>
<name>A0A8J7S252_9PROT</name>
<dbReference type="EMBL" id="JAGMWN010000008">
    <property type="protein sequence ID" value="MBP5858460.1"/>
    <property type="molecule type" value="Genomic_DNA"/>
</dbReference>
<dbReference type="RefSeq" id="WP_210683047.1">
    <property type="nucleotide sequence ID" value="NZ_JAGMWN010000008.1"/>
</dbReference>
<evidence type="ECO:0000313" key="1">
    <source>
        <dbReference type="EMBL" id="MBP5858460.1"/>
    </source>
</evidence>